<dbReference type="NCBIfam" id="TIGR01509">
    <property type="entry name" value="HAD-SF-IA-v3"/>
    <property type="match status" value="1"/>
</dbReference>
<dbReference type="EMBL" id="CP078145">
    <property type="protein sequence ID" value="QXN91915.1"/>
    <property type="molecule type" value="Genomic_DNA"/>
</dbReference>
<dbReference type="Pfam" id="PF00702">
    <property type="entry name" value="Hydrolase"/>
    <property type="match status" value="1"/>
</dbReference>
<name>A0ABX8RQJ7_NOCIO</name>
<dbReference type="SFLD" id="SFLDS00003">
    <property type="entry name" value="Haloacid_Dehalogenase"/>
    <property type="match status" value="1"/>
</dbReference>
<keyword evidence="2" id="KW-1185">Reference proteome</keyword>
<dbReference type="Proteomes" id="UP000694257">
    <property type="component" value="Chromosome"/>
</dbReference>
<gene>
    <name evidence="1" type="ORF">KV110_01610</name>
</gene>
<dbReference type="SFLD" id="SFLDG01129">
    <property type="entry name" value="C1.5:_HAD__Beta-PGM__Phosphata"/>
    <property type="match status" value="1"/>
</dbReference>
<keyword evidence="1" id="KW-0378">Hydrolase</keyword>
<evidence type="ECO:0000313" key="1">
    <source>
        <dbReference type="EMBL" id="QXN91915.1"/>
    </source>
</evidence>
<protein>
    <submittedName>
        <fullName evidence="1">HAD-IA family hydrolase</fullName>
    </submittedName>
</protein>
<dbReference type="GO" id="GO:0016787">
    <property type="term" value="F:hydrolase activity"/>
    <property type="evidence" value="ECO:0007669"/>
    <property type="project" value="UniProtKB-KW"/>
</dbReference>
<evidence type="ECO:0000313" key="2">
    <source>
        <dbReference type="Proteomes" id="UP000694257"/>
    </source>
</evidence>
<organism evidence="1 2">
    <name type="scientific">Nocardia iowensis</name>
    <dbReference type="NCBI Taxonomy" id="204891"/>
    <lineage>
        <taxon>Bacteria</taxon>
        <taxon>Bacillati</taxon>
        <taxon>Actinomycetota</taxon>
        <taxon>Actinomycetes</taxon>
        <taxon>Mycobacteriales</taxon>
        <taxon>Nocardiaceae</taxon>
        <taxon>Nocardia</taxon>
    </lineage>
</organism>
<dbReference type="RefSeq" id="WP_218472764.1">
    <property type="nucleotide sequence ID" value="NZ_BAABJN010000009.1"/>
</dbReference>
<proteinExistence type="predicted"/>
<reference evidence="1 2" key="1">
    <citation type="submission" date="2021-07" db="EMBL/GenBank/DDBJ databases">
        <title>Whole Genome Sequence of Nocardia Iowensis.</title>
        <authorList>
            <person name="Lamm A."/>
            <person name="Collins-Fairclough A.M."/>
            <person name="Bunk B."/>
            <person name="Sproer C."/>
        </authorList>
    </citation>
    <scope>NUCLEOTIDE SEQUENCE [LARGE SCALE GENOMIC DNA]</scope>
    <source>
        <strain evidence="1 2">NRRL 5646</strain>
    </source>
</reference>
<dbReference type="PANTHER" id="PTHR43611">
    <property type="entry name" value="ALPHA-D-GLUCOSE 1-PHOSPHATE PHOSPHATASE"/>
    <property type="match status" value="1"/>
</dbReference>
<dbReference type="InterPro" id="IPR006439">
    <property type="entry name" value="HAD-SF_hydro_IA"/>
</dbReference>
<sequence>MTARTYDAVLCDLDGVIRHYDHGEVHRLEAIAGITRGTTMELAFAPERDLPLLLGQVSRAQWAASIANALTTLTTRAQAEQLAQEFAHAPSCTDQATVELIRDLRKRVPVVLVTNATVWLDDDLAALGLTDLADDVVNSSIVQIAKPDPRIYAIAADRARVPVERCLFIDDSQINVDSARVIGMAAVHYRCFENLYEAVTPLLTGLTQES</sequence>
<accession>A0ABX8RQJ7</accession>
<dbReference type="PANTHER" id="PTHR43611:SF3">
    <property type="entry name" value="FLAVIN MONONUCLEOTIDE HYDROLASE 1, CHLOROPLATIC"/>
    <property type="match status" value="1"/>
</dbReference>